<dbReference type="PANTHER" id="PTHR22603:SF66">
    <property type="entry name" value="ETHANOLAMINE KINASE"/>
    <property type="match status" value="1"/>
</dbReference>
<comment type="similarity">
    <text evidence="2">Belongs to the choline/ethanolamine kinase family.</text>
</comment>
<dbReference type="AlphaFoldDB" id="A0A4U0UW26"/>
<keyword evidence="6" id="KW-1185">Reference proteome</keyword>
<sequence length="202" mass="22461">MGTIALPSARADSPQAVRHIRLSYDNANSETSALKLILALEPGWEHSEGKIEFVRFTDGITNTLLKAVKRRPGYSEQQIDQESILLRAYGKGTDILIDRERETLSHSLLASKDLAPPLLARFDNGLMYKFIEGIVCAPEDLRRQEVWRGVAKRLGEWHARLPISAISSEPSLHKPMTNGCTTGIDKSGEDITPDKSVPNVWT</sequence>
<dbReference type="Gene3D" id="3.30.200.20">
    <property type="entry name" value="Phosphorylase Kinase, domain 1"/>
    <property type="match status" value="1"/>
</dbReference>
<feature type="non-terminal residue" evidence="5">
    <location>
        <position position="202"/>
    </location>
</feature>
<dbReference type="InterPro" id="IPR011009">
    <property type="entry name" value="Kinase-like_dom_sf"/>
</dbReference>
<dbReference type="PANTHER" id="PTHR22603">
    <property type="entry name" value="CHOLINE/ETHANOALAMINE KINASE"/>
    <property type="match status" value="1"/>
</dbReference>
<comment type="caution">
    <text evidence="5">The sequence shown here is derived from an EMBL/GenBank/DDBJ whole genome shotgun (WGS) entry which is preliminary data.</text>
</comment>
<evidence type="ECO:0000256" key="3">
    <source>
        <dbReference type="ARBA" id="ARBA00038874"/>
    </source>
</evidence>
<evidence type="ECO:0000256" key="4">
    <source>
        <dbReference type="SAM" id="MobiDB-lite"/>
    </source>
</evidence>
<dbReference type="GO" id="GO:0004305">
    <property type="term" value="F:ethanolamine kinase activity"/>
    <property type="evidence" value="ECO:0007669"/>
    <property type="project" value="UniProtKB-EC"/>
</dbReference>
<reference evidence="5 6" key="1">
    <citation type="submission" date="2017-03" db="EMBL/GenBank/DDBJ databases">
        <title>Genomes of endolithic fungi from Antarctica.</title>
        <authorList>
            <person name="Coleine C."/>
            <person name="Masonjones S."/>
            <person name="Stajich J.E."/>
        </authorList>
    </citation>
    <scope>NUCLEOTIDE SEQUENCE [LARGE SCALE GENOMIC DNA]</scope>
    <source>
        <strain evidence="5 6">CCFEE 5187</strain>
    </source>
</reference>
<dbReference type="Proteomes" id="UP000308768">
    <property type="component" value="Unassembled WGS sequence"/>
</dbReference>
<comment type="pathway">
    <text evidence="1">Phospholipid metabolism; phosphatidylethanolamine biosynthesis; phosphatidylethanolamine from ethanolamine: step 1/3.</text>
</comment>
<dbReference type="OrthoDB" id="10267235at2759"/>
<evidence type="ECO:0000313" key="5">
    <source>
        <dbReference type="EMBL" id="TKA40320.1"/>
    </source>
</evidence>
<organism evidence="5 6">
    <name type="scientific">Cryomyces minteri</name>
    <dbReference type="NCBI Taxonomy" id="331657"/>
    <lineage>
        <taxon>Eukaryota</taxon>
        <taxon>Fungi</taxon>
        <taxon>Dikarya</taxon>
        <taxon>Ascomycota</taxon>
        <taxon>Pezizomycotina</taxon>
        <taxon>Dothideomycetes</taxon>
        <taxon>Dothideomycetes incertae sedis</taxon>
        <taxon>Cryomyces</taxon>
    </lineage>
</organism>
<dbReference type="EMBL" id="NAJN01003372">
    <property type="protein sequence ID" value="TKA40320.1"/>
    <property type="molecule type" value="Genomic_DNA"/>
</dbReference>
<evidence type="ECO:0000256" key="2">
    <source>
        <dbReference type="ARBA" id="ARBA00038211"/>
    </source>
</evidence>
<evidence type="ECO:0000256" key="1">
    <source>
        <dbReference type="ARBA" id="ARBA00037883"/>
    </source>
</evidence>
<protein>
    <recommendedName>
        <fullName evidence="3">ethanolamine kinase</fullName>
        <ecNumber evidence="3">2.7.1.82</ecNumber>
    </recommendedName>
</protein>
<evidence type="ECO:0000313" key="6">
    <source>
        <dbReference type="Proteomes" id="UP000308768"/>
    </source>
</evidence>
<gene>
    <name evidence="5" type="ORF">B0A49_13000</name>
</gene>
<dbReference type="EC" id="2.7.1.82" evidence="3"/>
<dbReference type="STRING" id="331657.A0A4U0UW26"/>
<feature type="region of interest" description="Disordered" evidence="4">
    <location>
        <begin position="183"/>
        <end position="202"/>
    </location>
</feature>
<dbReference type="GO" id="GO:0005737">
    <property type="term" value="C:cytoplasm"/>
    <property type="evidence" value="ECO:0007669"/>
    <property type="project" value="TreeGrafter"/>
</dbReference>
<accession>A0A4U0UW26</accession>
<dbReference type="GO" id="GO:0006646">
    <property type="term" value="P:phosphatidylethanolamine biosynthetic process"/>
    <property type="evidence" value="ECO:0007669"/>
    <property type="project" value="TreeGrafter"/>
</dbReference>
<proteinExistence type="inferred from homology"/>
<dbReference type="SUPFAM" id="SSF56112">
    <property type="entry name" value="Protein kinase-like (PK-like)"/>
    <property type="match status" value="1"/>
</dbReference>
<name>A0A4U0UW26_9PEZI</name>
<dbReference type="Pfam" id="PF01633">
    <property type="entry name" value="Choline_kinase"/>
    <property type="match status" value="1"/>
</dbReference>